<evidence type="ECO:0000313" key="2">
    <source>
        <dbReference type="EMBL" id="SMR78392.1"/>
    </source>
</evidence>
<comment type="caution">
    <text evidence="2">The sequence shown here is derived from an EMBL/GenBank/DDBJ whole genome shotgun (WGS) entry which is preliminary data.</text>
</comment>
<sequence>MTSRRIRIDVPALTRVEGEGSLRLEIKGNKLVELGLSIFEPPRYFEKFLEGREAREVVDIVARICGICPVAYQISALNALESLSTQAVSPWVQRMRRAFYCGEWLQSHALHIHLLALPDYLGFDNAIAMAERHPEEVKRGLKLQGMGNALIRLFGGRSVHPVGARLGGFHHAPSAETVADLVEKLKGAQEDARNLTHFCASLPLPDDPQSFICVALHHPDHYAMESGEIHTSTGLVLNAAQFEQHFHEHHKPDSTALWSDLDGHPYLTGPLARLNINHAQLPDFLQARLQEIGFQLPSSNMFHSLIARALEIELALHEAIRLLDEYAYPDAPYNSLFLEPGIGFGMSEAPRGLLWHRYALDDQGLIQAARIVPPTSQNQARIEEDLHRSLSRFGLNHDEDALRLRAEQVIRNYDPCISCATHFLRLEKHET</sequence>
<dbReference type="Pfam" id="PF00374">
    <property type="entry name" value="NiFeSe_Hases"/>
    <property type="match status" value="2"/>
</dbReference>
<keyword evidence="3" id="KW-1185">Reference proteome</keyword>
<protein>
    <submittedName>
        <fullName evidence="2">Coenzyme F420-reducing hydrogenase, alpha subunit</fullName>
    </submittedName>
</protein>
<gene>
    <name evidence="2" type="ORF">SAMN04487964_12212</name>
</gene>
<organism evidence="2 3">
    <name type="scientific">Marinobacterium sediminicola</name>
    <dbReference type="NCBI Taxonomy" id="518898"/>
    <lineage>
        <taxon>Bacteria</taxon>
        <taxon>Pseudomonadati</taxon>
        <taxon>Pseudomonadota</taxon>
        <taxon>Gammaproteobacteria</taxon>
        <taxon>Oceanospirillales</taxon>
        <taxon>Oceanospirillaceae</taxon>
        <taxon>Marinobacterium</taxon>
    </lineage>
</organism>
<dbReference type="PANTHER" id="PTHR43600">
    <property type="entry name" value="COENZYME F420 HYDROGENASE, SUBUNIT ALPHA"/>
    <property type="match status" value="1"/>
</dbReference>
<dbReference type="RefSeq" id="WP_239041694.1">
    <property type="nucleotide sequence ID" value="NZ_BAAAEY010000019.1"/>
</dbReference>
<evidence type="ECO:0000313" key="3">
    <source>
        <dbReference type="Proteomes" id="UP001159257"/>
    </source>
</evidence>
<keyword evidence="1" id="KW-0560">Oxidoreductase</keyword>
<dbReference type="PROSITE" id="PS00508">
    <property type="entry name" value="NI_HGENASE_L_2"/>
    <property type="match status" value="1"/>
</dbReference>
<dbReference type="InterPro" id="IPR029014">
    <property type="entry name" value="NiFe-Hase_large"/>
</dbReference>
<proteinExistence type="predicted"/>
<evidence type="ECO:0000256" key="1">
    <source>
        <dbReference type="ARBA" id="ARBA00023002"/>
    </source>
</evidence>
<dbReference type="Gene3D" id="1.10.645.10">
    <property type="entry name" value="Cytochrome-c3 Hydrogenase, chain B"/>
    <property type="match status" value="1"/>
</dbReference>
<dbReference type="SUPFAM" id="SSF56762">
    <property type="entry name" value="HydB/Nqo4-like"/>
    <property type="match status" value="1"/>
</dbReference>
<dbReference type="InterPro" id="IPR018194">
    <property type="entry name" value="Ni-dep_hyd_lsu_Ni_BS"/>
</dbReference>
<reference evidence="2 3" key="1">
    <citation type="submission" date="2017-05" db="EMBL/GenBank/DDBJ databases">
        <authorList>
            <person name="Varghese N."/>
            <person name="Submissions S."/>
        </authorList>
    </citation>
    <scope>NUCLEOTIDE SEQUENCE [LARGE SCALE GENOMIC DNA]</scope>
    <source>
        <strain evidence="2 3">CGMCC 1.7287</strain>
    </source>
</reference>
<accession>A0ABY1S420</accession>
<name>A0ABY1S420_9GAMM</name>
<dbReference type="InterPro" id="IPR001501">
    <property type="entry name" value="Ni-dep_hyd_lsu"/>
</dbReference>
<dbReference type="PANTHER" id="PTHR43600:SF4">
    <property type="entry name" value="CYTOSOLIC NIFE-HYDROGENASE, ALPHA SUBUNIT"/>
    <property type="match status" value="1"/>
</dbReference>
<dbReference type="EMBL" id="FXWV01000022">
    <property type="protein sequence ID" value="SMR78392.1"/>
    <property type="molecule type" value="Genomic_DNA"/>
</dbReference>
<dbReference type="Proteomes" id="UP001159257">
    <property type="component" value="Unassembled WGS sequence"/>
</dbReference>